<name>A0A940YCR4_9BURK</name>
<dbReference type="EMBL" id="JAGQDD010000011">
    <property type="protein sequence ID" value="MBQ0931763.1"/>
    <property type="molecule type" value="Genomic_DNA"/>
</dbReference>
<comment type="caution">
    <text evidence="1">The sequence shown here is derived from an EMBL/GenBank/DDBJ whole genome shotgun (WGS) entry which is preliminary data.</text>
</comment>
<accession>A0A940YCR4</accession>
<protein>
    <submittedName>
        <fullName evidence="1">Uncharacterized protein</fullName>
    </submittedName>
</protein>
<keyword evidence="2" id="KW-1185">Reference proteome</keyword>
<dbReference type="Proteomes" id="UP000676246">
    <property type="component" value="Unassembled WGS sequence"/>
</dbReference>
<dbReference type="RefSeq" id="WP_210854744.1">
    <property type="nucleotide sequence ID" value="NZ_JAGQDD010000011.1"/>
</dbReference>
<sequence length="152" mass="16864">MTLTAYVLIGSPRTRKSTLLRCLTGCYSRNLRDIELTSGQTVRLYARVSALQDTRTPPQDFIAEVQRQRCTHTAFILSPQGSPLDPQGLPDAQAYLEAFGRAGWRIEKIAVLGADPIKPQVPTRGAVARFPNVLHQPVNASAALLRQHFGWR</sequence>
<organism evidence="1 2">
    <name type="scientific">Ideonella alba</name>
    <dbReference type="NCBI Taxonomy" id="2824118"/>
    <lineage>
        <taxon>Bacteria</taxon>
        <taxon>Pseudomonadati</taxon>
        <taxon>Pseudomonadota</taxon>
        <taxon>Betaproteobacteria</taxon>
        <taxon>Burkholderiales</taxon>
        <taxon>Sphaerotilaceae</taxon>
        <taxon>Ideonella</taxon>
    </lineage>
</organism>
<evidence type="ECO:0000313" key="2">
    <source>
        <dbReference type="Proteomes" id="UP000676246"/>
    </source>
</evidence>
<gene>
    <name evidence="1" type="ORF">KAK03_14850</name>
</gene>
<evidence type="ECO:0000313" key="1">
    <source>
        <dbReference type="EMBL" id="MBQ0931763.1"/>
    </source>
</evidence>
<reference evidence="1 2" key="1">
    <citation type="submission" date="2021-04" db="EMBL/GenBank/DDBJ databases">
        <title>The genome sequence of Ideonella sp. 3Y2.</title>
        <authorList>
            <person name="Liu Y."/>
        </authorList>
    </citation>
    <scope>NUCLEOTIDE SEQUENCE [LARGE SCALE GENOMIC DNA]</scope>
    <source>
        <strain evidence="1 2">3Y2</strain>
    </source>
</reference>
<proteinExistence type="predicted"/>
<dbReference type="AlphaFoldDB" id="A0A940YCR4"/>